<keyword evidence="2" id="KW-0813">Transport</keyword>
<feature type="compositionally biased region" description="Low complexity" evidence="6">
    <location>
        <begin position="136"/>
        <end position="156"/>
    </location>
</feature>
<evidence type="ECO:0000256" key="6">
    <source>
        <dbReference type="SAM" id="MobiDB-lite"/>
    </source>
</evidence>
<keyword evidence="3" id="KW-0653">Protein transport</keyword>
<evidence type="ECO:0000313" key="8">
    <source>
        <dbReference type="EMBL" id="JAB58458.1"/>
    </source>
</evidence>
<dbReference type="GO" id="GO:0031201">
    <property type="term" value="C:SNARE complex"/>
    <property type="evidence" value="ECO:0007669"/>
    <property type="project" value="TreeGrafter"/>
</dbReference>
<dbReference type="CDD" id="cd15856">
    <property type="entry name" value="SNARE_SNAP29C"/>
    <property type="match status" value="1"/>
</dbReference>
<protein>
    <submittedName>
        <fullName evidence="8">Putative ubisnap</fullName>
    </submittedName>
</protein>
<accession>U5EUL8</accession>
<proteinExistence type="evidence at transcript level"/>
<comment type="similarity">
    <text evidence="1">Belongs to the SNAP-25 family.</text>
</comment>
<dbReference type="CDD" id="cd15887">
    <property type="entry name" value="SNARE_SNAP29N"/>
    <property type="match status" value="1"/>
</dbReference>
<dbReference type="GO" id="GO:0019905">
    <property type="term" value="F:syntaxin binding"/>
    <property type="evidence" value="ECO:0007669"/>
    <property type="project" value="TreeGrafter"/>
</dbReference>
<evidence type="ECO:0000256" key="3">
    <source>
        <dbReference type="ARBA" id="ARBA00022927"/>
    </source>
</evidence>
<name>U5EUL8_9DIPT</name>
<evidence type="ECO:0000256" key="1">
    <source>
        <dbReference type="ARBA" id="ARBA00009480"/>
    </source>
</evidence>
<feature type="domain" description="T-SNARE coiled-coil homology" evidence="7">
    <location>
        <begin position="185"/>
        <end position="247"/>
    </location>
</feature>
<dbReference type="GO" id="GO:0005484">
    <property type="term" value="F:SNAP receptor activity"/>
    <property type="evidence" value="ECO:0007669"/>
    <property type="project" value="TreeGrafter"/>
</dbReference>
<dbReference type="GO" id="GO:0015031">
    <property type="term" value="P:protein transport"/>
    <property type="evidence" value="ECO:0007669"/>
    <property type="project" value="UniProtKB-KW"/>
</dbReference>
<dbReference type="AlphaFoldDB" id="U5EUL8"/>
<dbReference type="InterPro" id="IPR000727">
    <property type="entry name" value="T_SNARE_dom"/>
</dbReference>
<evidence type="ECO:0000256" key="5">
    <source>
        <dbReference type="SAM" id="Coils"/>
    </source>
</evidence>
<dbReference type="FunFam" id="1.20.5.110:FF:000041">
    <property type="entry name" value="Synaptosomal-associated protein 29"/>
    <property type="match status" value="1"/>
</dbReference>
<feature type="region of interest" description="Disordered" evidence="6">
    <location>
        <begin position="124"/>
        <end position="166"/>
    </location>
</feature>
<feature type="non-terminal residue" evidence="8">
    <location>
        <position position="1"/>
    </location>
</feature>
<dbReference type="SMART" id="SM00397">
    <property type="entry name" value="t_SNARE"/>
    <property type="match status" value="2"/>
</dbReference>
<reference evidence="8" key="1">
    <citation type="journal article" date="2014" name="Insect Biochem. Mol. Biol.">
        <title>An insight into the sialome of the frog biting fly, Corethrella appendiculata.</title>
        <authorList>
            <person name="Ribeiro J.M.C."/>
            <person name="Chagas A.C."/>
            <person name="Pham V.M."/>
            <person name="Lounibos L.P."/>
            <person name="Calvo E."/>
        </authorList>
    </citation>
    <scope>NUCLEOTIDE SEQUENCE</scope>
    <source>
        <tissue evidence="8">Salivary glands</tissue>
    </source>
</reference>
<evidence type="ECO:0000256" key="4">
    <source>
        <dbReference type="ARBA" id="ARBA00023054"/>
    </source>
</evidence>
<dbReference type="PANTHER" id="PTHR19305:SF9">
    <property type="entry name" value="SYNAPTOSOMAL-ASSOCIATED PROTEIN 29"/>
    <property type="match status" value="1"/>
</dbReference>
<keyword evidence="4 5" id="KW-0175">Coiled coil</keyword>
<dbReference type="SUPFAM" id="SSF58038">
    <property type="entry name" value="SNARE fusion complex"/>
    <property type="match status" value="2"/>
</dbReference>
<dbReference type="GO" id="GO:0016082">
    <property type="term" value="P:synaptic vesicle priming"/>
    <property type="evidence" value="ECO:0007669"/>
    <property type="project" value="TreeGrafter"/>
</dbReference>
<feature type="coiled-coil region" evidence="5">
    <location>
        <begin position="188"/>
        <end position="215"/>
    </location>
</feature>
<dbReference type="Gene3D" id="1.20.5.110">
    <property type="match status" value="2"/>
</dbReference>
<dbReference type="GO" id="GO:0098793">
    <property type="term" value="C:presynapse"/>
    <property type="evidence" value="ECO:0007669"/>
    <property type="project" value="GOC"/>
</dbReference>
<evidence type="ECO:0000259" key="7">
    <source>
        <dbReference type="PROSITE" id="PS50192"/>
    </source>
</evidence>
<dbReference type="PANTHER" id="PTHR19305">
    <property type="entry name" value="SYNAPTOSOMAL ASSOCIATED PROTEIN"/>
    <property type="match status" value="1"/>
</dbReference>
<organism evidence="8">
    <name type="scientific">Corethrella appendiculata</name>
    <dbReference type="NCBI Taxonomy" id="1370023"/>
    <lineage>
        <taxon>Eukaryota</taxon>
        <taxon>Metazoa</taxon>
        <taxon>Ecdysozoa</taxon>
        <taxon>Arthropoda</taxon>
        <taxon>Hexapoda</taxon>
        <taxon>Insecta</taxon>
        <taxon>Pterygota</taxon>
        <taxon>Neoptera</taxon>
        <taxon>Endopterygota</taxon>
        <taxon>Diptera</taxon>
        <taxon>Nematocera</taxon>
        <taxon>Culicoidea</taxon>
        <taxon>Chaoboridae</taxon>
        <taxon>Corethrella</taxon>
    </lineage>
</organism>
<dbReference type="GO" id="GO:0005886">
    <property type="term" value="C:plasma membrane"/>
    <property type="evidence" value="ECO:0007669"/>
    <property type="project" value="TreeGrafter"/>
</dbReference>
<dbReference type="Pfam" id="PF12352">
    <property type="entry name" value="V-SNARE_C"/>
    <property type="match status" value="1"/>
</dbReference>
<dbReference type="EMBL" id="GANO01001413">
    <property type="protein sequence ID" value="JAB58458.1"/>
    <property type="molecule type" value="mRNA"/>
</dbReference>
<dbReference type="GO" id="GO:0031629">
    <property type="term" value="P:synaptic vesicle fusion to presynaptic active zone membrane"/>
    <property type="evidence" value="ECO:0007669"/>
    <property type="project" value="TreeGrafter"/>
</dbReference>
<sequence length="250" mass="28442">HKYLNSKNLFLDDDNDEIDDETFLKNSRNTNHNTPAAGSLQSFEQRRLEIEERTLASSYRSIGVLRETEQIGVETAVELVRQREQLENTNRQLDDVNATLRFSQKHLNGIKSVFGGLKNYFSGKSDSLPPPATRASSSTQKDISSSTSNNSIKSSTADPYSTHPMNRIRGNYEIEQDQRQRSGNTTFQDRLDQNLDEMHGNLSRLKNLAIDLNDEIETQNILIDDISTKVEDVDLKLGKQNKQINEILKK</sequence>
<dbReference type="PROSITE" id="PS50192">
    <property type="entry name" value="T_SNARE"/>
    <property type="match status" value="1"/>
</dbReference>
<evidence type="ECO:0000256" key="2">
    <source>
        <dbReference type="ARBA" id="ARBA00022448"/>
    </source>
</evidence>